<dbReference type="STRING" id="1672749.BJF92_04075"/>
<dbReference type="PROSITE" id="PS51318">
    <property type="entry name" value="TAT"/>
    <property type="match status" value="1"/>
</dbReference>
<feature type="chain" id="PRO_5012593213" evidence="5">
    <location>
        <begin position="34"/>
        <end position="331"/>
    </location>
</feature>
<evidence type="ECO:0000256" key="1">
    <source>
        <dbReference type="ARBA" id="ARBA00007749"/>
    </source>
</evidence>
<comment type="caution">
    <text evidence="7">The sequence shown here is derived from an EMBL/GenBank/DDBJ whole genome shotgun (WGS) entry which is preliminary data.</text>
</comment>
<dbReference type="SUPFAM" id="SSF56281">
    <property type="entry name" value="Metallo-hydrolase/oxidoreductase"/>
    <property type="match status" value="1"/>
</dbReference>
<dbReference type="PANTHER" id="PTHR42978">
    <property type="entry name" value="QUORUM-QUENCHING LACTONASE YTNP-RELATED-RELATED"/>
    <property type="match status" value="1"/>
</dbReference>
<dbReference type="EMBL" id="MKIO01000033">
    <property type="protein sequence ID" value="OLP54613.1"/>
    <property type="molecule type" value="Genomic_DNA"/>
</dbReference>
<evidence type="ECO:0000313" key="8">
    <source>
        <dbReference type="Proteomes" id="UP000186143"/>
    </source>
</evidence>
<dbReference type="InterPro" id="IPR001279">
    <property type="entry name" value="Metallo-B-lactamas"/>
</dbReference>
<evidence type="ECO:0000256" key="3">
    <source>
        <dbReference type="ARBA" id="ARBA00022801"/>
    </source>
</evidence>
<dbReference type="OrthoDB" id="9773738at2"/>
<dbReference type="GO" id="GO:0016787">
    <property type="term" value="F:hydrolase activity"/>
    <property type="evidence" value="ECO:0007669"/>
    <property type="project" value="UniProtKB-KW"/>
</dbReference>
<dbReference type="GO" id="GO:0046872">
    <property type="term" value="F:metal ion binding"/>
    <property type="evidence" value="ECO:0007669"/>
    <property type="project" value="UniProtKB-KW"/>
</dbReference>
<organism evidence="7 8">
    <name type="scientific">Xaviernesmea rhizosphaerae</name>
    <dbReference type="NCBI Taxonomy" id="1672749"/>
    <lineage>
        <taxon>Bacteria</taxon>
        <taxon>Pseudomonadati</taxon>
        <taxon>Pseudomonadota</taxon>
        <taxon>Alphaproteobacteria</taxon>
        <taxon>Hyphomicrobiales</taxon>
        <taxon>Rhizobiaceae</taxon>
        <taxon>Rhizobium/Agrobacterium group</taxon>
        <taxon>Xaviernesmea</taxon>
    </lineage>
</organism>
<name>A0A1Q9AHB0_9HYPH</name>
<dbReference type="Gene3D" id="3.60.15.10">
    <property type="entry name" value="Ribonuclease Z/Hydroxyacylglutathione hydrolase-like"/>
    <property type="match status" value="1"/>
</dbReference>
<evidence type="ECO:0000313" key="7">
    <source>
        <dbReference type="EMBL" id="OLP54613.1"/>
    </source>
</evidence>
<dbReference type="CDD" id="cd07720">
    <property type="entry name" value="OPHC2-like_MBL-fold"/>
    <property type="match status" value="1"/>
</dbReference>
<keyword evidence="2" id="KW-0479">Metal-binding</keyword>
<keyword evidence="5" id="KW-0732">Signal</keyword>
<accession>A0A1Q9AHB0</accession>
<sequence>MTDRLTMGRRVLFGAAAATALAAPALLARAAQAAGEATKGTEMETRQVPLRKVKLGEMTITVIQDGLRPSDKPEQTFGINQTPEAVAELLQANFLPADRFANGFSPVLIETGSELVLVDTGMGEGGRANGLGQLAEGIKAAGYRPEQVTLVVLTHMHGDHIGGLMEGGKPAFPAARYAMGQVEYDFWTNPARVGTPAEPGHQAVLKNVNPLAEKASFLADGATVLPGMTAMAAFGHSPGHMIFRLESAGKALILTGDTANHYVLSLQRPDWEVRFDMDKAKAAETRRKVFDMVSAERLPFIGYHMPFPSVGYAEKAGEGYRFVPHSYQLDL</sequence>
<dbReference type="Proteomes" id="UP000186143">
    <property type="component" value="Unassembled WGS sequence"/>
</dbReference>
<keyword evidence="3 7" id="KW-0378">Hydrolase</keyword>
<feature type="domain" description="Metallo-beta-lactamase" evidence="6">
    <location>
        <begin position="103"/>
        <end position="297"/>
    </location>
</feature>
<gene>
    <name evidence="7" type="ORF">BJF92_04075</name>
</gene>
<evidence type="ECO:0000256" key="4">
    <source>
        <dbReference type="ARBA" id="ARBA00022833"/>
    </source>
</evidence>
<dbReference type="PANTHER" id="PTHR42978:SF6">
    <property type="entry name" value="QUORUM-QUENCHING LACTONASE YTNP-RELATED"/>
    <property type="match status" value="1"/>
</dbReference>
<comment type="similarity">
    <text evidence="1">Belongs to the metallo-beta-lactamase superfamily.</text>
</comment>
<keyword evidence="4" id="KW-0862">Zinc</keyword>
<protein>
    <submittedName>
        <fullName evidence="7">MBL fold metallo-hydrolase</fullName>
    </submittedName>
</protein>
<dbReference type="InterPro" id="IPR051013">
    <property type="entry name" value="MBL_superfamily_lactonases"/>
</dbReference>
<evidence type="ECO:0000259" key="6">
    <source>
        <dbReference type="SMART" id="SM00849"/>
    </source>
</evidence>
<dbReference type="Pfam" id="PF00753">
    <property type="entry name" value="Lactamase_B"/>
    <property type="match status" value="1"/>
</dbReference>
<feature type="signal peptide" evidence="5">
    <location>
        <begin position="1"/>
        <end position="33"/>
    </location>
</feature>
<dbReference type="InterPro" id="IPR006311">
    <property type="entry name" value="TAT_signal"/>
</dbReference>
<dbReference type="AlphaFoldDB" id="A0A1Q9AHB0"/>
<evidence type="ECO:0000256" key="5">
    <source>
        <dbReference type="SAM" id="SignalP"/>
    </source>
</evidence>
<evidence type="ECO:0000256" key="2">
    <source>
        <dbReference type="ARBA" id="ARBA00022723"/>
    </source>
</evidence>
<dbReference type="InterPro" id="IPR036866">
    <property type="entry name" value="RibonucZ/Hydroxyglut_hydro"/>
</dbReference>
<reference evidence="7 8" key="1">
    <citation type="submission" date="2016-09" db="EMBL/GenBank/DDBJ databases">
        <title>Rhizobium sp. nov., a novel species isolated from the rice rhizosphere.</title>
        <authorList>
            <person name="Zhao J."/>
            <person name="Zhang X."/>
        </authorList>
    </citation>
    <scope>NUCLEOTIDE SEQUENCE [LARGE SCALE GENOMIC DNA]</scope>
    <source>
        <strain evidence="7 8">MH17</strain>
    </source>
</reference>
<dbReference type="SMART" id="SM00849">
    <property type="entry name" value="Lactamase_B"/>
    <property type="match status" value="1"/>
</dbReference>
<proteinExistence type="inferred from homology"/>
<dbReference type="RefSeq" id="WP_075635799.1">
    <property type="nucleotide sequence ID" value="NZ_MKIO01000033.1"/>
</dbReference>